<dbReference type="InterPro" id="IPR002901">
    <property type="entry name" value="MGlyc_endo_b_GlcNAc-like_dom"/>
</dbReference>
<sequence>MVNQNKEVVNKKKIEQPSVNEQIQEIYPNLSSNEGRNLQQNTIKLQTQREKLVLLKKTSPKSTEEISKLESEIFSLEREKVRLVQFYALKYKWNEKQKTIIWKNENPETVRAFDILKLKKTWADLTKLLLVPEKDSFAKVSRETLKETDNFIVNFWENKDINNIIGAWDMLPLTVRQVRLTTDKYPNGIVADRRDTPRPWYYNDSCKPPYIAVYNGDKIEITKIGEVNEKMLVESALADEEWVNHIAEEEIREETVRKLSLEEKKGFIDNATKVAKTIEEQYGIPWQVTVWQAALESGYGKSKLATNEGNYFGIKWEGKTFATREVYNGREVMENASFRTYSDMKESFIDYAKFLTKNPRYREAFQYAKNIDPRPSYYPKDYTSENFNPKKFIEAIKDAGYATDPVYVDKIASVWKTNQIEVA</sequence>
<evidence type="ECO:0000313" key="3">
    <source>
        <dbReference type="EMBL" id="EKD66416.1"/>
    </source>
</evidence>
<dbReference type="PANTHER" id="PTHR33308:SF9">
    <property type="entry name" value="PEPTIDOGLYCAN HYDROLASE FLGJ"/>
    <property type="match status" value="1"/>
</dbReference>
<proteinExistence type="predicted"/>
<protein>
    <recommendedName>
        <fullName evidence="2">Mannosyl-glycoprotein endo-beta-N-acetylglucosamidase-like domain-containing protein</fullName>
    </recommendedName>
</protein>
<dbReference type="PANTHER" id="PTHR33308">
    <property type="entry name" value="PEPTIDOGLYCAN HYDROLASE FLGJ"/>
    <property type="match status" value="1"/>
</dbReference>
<organism evidence="3">
    <name type="scientific">uncultured bacterium</name>
    <name type="common">gcode 4</name>
    <dbReference type="NCBI Taxonomy" id="1234023"/>
    <lineage>
        <taxon>Bacteria</taxon>
        <taxon>environmental samples</taxon>
    </lineage>
</organism>
<keyword evidence="1" id="KW-0378">Hydrolase</keyword>
<evidence type="ECO:0000256" key="1">
    <source>
        <dbReference type="ARBA" id="ARBA00022801"/>
    </source>
</evidence>
<dbReference type="InterPro" id="IPR051056">
    <property type="entry name" value="Glycosyl_Hydrolase_73"/>
</dbReference>
<dbReference type="Pfam" id="PF01832">
    <property type="entry name" value="Glucosaminidase"/>
    <property type="match status" value="1"/>
</dbReference>
<evidence type="ECO:0000259" key="2">
    <source>
        <dbReference type="SMART" id="SM00047"/>
    </source>
</evidence>
<accession>K2AXD5</accession>
<feature type="domain" description="Mannosyl-glycoprotein endo-beta-N-acetylglucosamidase-like" evidence="2">
    <location>
        <begin position="253"/>
        <end position="420"/>
    </location>
</feature>
<dbReference type="SMART" id="SM00047">
    <property type="entry name" value="LYZ2"/>
    <property type="match status" value="1"/>
</dbReference>
<gene>
    <name evidence="3" type="ORF">ACD_49C00044G0018</name>
</gene>
<dbReference type="Gene3D" id="1.10.530.10">
    <property type="match status" value="1"/>
</dbReference>
<comment type="caution">
    <text evidence="3">The sequence shown here is derived from an EMBL/GenBank/DDBJ whole genome shotgun (WGS) entry which is preliminary data.</text>
</comment>
<dbReference type="GO" id="GO:0004040">
    <property type="term" value="F:amidase activity"/>
    <property type="evidence" value="ECO:0007669"/>
    <property type="project" value="InterPro"/>
</dbReference>
<name>K2AXD5_9BACT</name>
<reference evidence="3" key="1">
    <citation type="journal article" date="2012" name="Science">
        <title>Fermentation, hydrogen, and sulfur metabolism in multiple uncultivated bacterial phyla.</title>
        <authorList>
            <person name="Wrighton K.C."/>
            <person name="Thomas B.C."/>
            <person name="Sharon I."/>
            <person name="Miller C.S."/>
            <person name="Castelle C.J."/>
            <person name="VerBerkmoes N.C."/>
            <person name="Wilkins M.J."/>
            <person name="Hettich R.L."/>
            <person name="Lipton M.S."/>
            <person name="Williams K.H."/>
            <person name="Long P.E."/>
            <person name="Banfield J.F."/>
        </authorList>
    </citation>
    <scope>NUCLEOTIDE SEQUENCE [LARGE SCALE GENOMIC DNA]</scope>
</reference>
<dbReference type="AlphaFoldDB" id="K2AXD5"/>
<dbReference type="EMBL" id="AMFJ01021630">
    <property type="protein sequence ID" value="EKD66416.1"/>
    <property type="molecule type" value="Genomic_DNA"/>
</dbReference>